<dbReference type="InterPro" id="IPR018392">
    <property type="entry name" value="LysM"/>
</dbReference>
<dbReference type="Gene3D" id="3.10.350.10">
    <property type="entry name" value="LysM domain"/>
    <property type="match status" value="1"/>
</dbReference>
<dbReference type="EMBL" id="CP029480">
    <property type="protein sequence ID" value="AWV97246.1"/>
    <property type="molecule type" value="Genomic_DNA"/>
</dbReference>
<dbReference type="Gene3D" id="2.70.70.10">
    <property type="entry name" value="Glucose Permease (Domain IIA)"/>
    <property type="match status" value="1"/>
</dbReference>
<keyword evidence="1" id="KW-0732">Signal</keyword>
<keyword evidence="4" id="KW-1185">Reference proteome</keyword>
<dbReference type="Pfam" id="PF01476">
    <property type="entry name" value="LysM"/>
    <property type="match status" value="1"/>
</dbReference>
<dbReference type="SMART" id="SM00257">
    <property type="entry name" value="LysM"/>
    <property type="match status" value="1"/>
</dbReference>
<reference evidence="3 4" key="1">
    <citation type="submission" date="2018-05" db="EMBL/GenBank/DDBJ databases">
        <title>Complete genome sequence of Arcticibacterium luteifluviistationis SM1504T, a cytophagaceae bacterium isolated from Arctic surface seawater.</title>
        <authorList>
            <person name="Li Y."/>
            <person name="Qin Q.-L."/>
        </authorList>
    </citation>
    <scope>NUCLEOTIDE SEQUENCE [LARGE SCALE GENOMIC DNA]</scope>
    <source>
        <strain evidence="3 4">SM1504</strain>
    </source>
</reference>
<dbReference type="Proteomes" id="UP000249873">
    <property type="component" value="Chromosome"/>
</dbReference>
<dbReference type="GO" id="GO:0004222">
    <property type="term" value="F:metalloendopeptidase activity"/>
    <property type="evidence" value="ECO:0007669"/>
    <property type="project" value="TreeGrafter"/>
</dbReference>
<dbReference type="Pfam" id="PF01551">
    <property type="entry name" value="Peptidase_M23"/>
    <property type="match status" value="1"/>
</dbReference>
<feature type="domain" description="LysM" evidence="2">
    <location>
        <begin position="377"/>
        <end position="421"/>
    </location>
</feature>
<dbReference type="CDD" id="cd00118">
    <property type="entry name" value="LysM"/>
    <property type="match status" value="1"/>
</dbReference>
<evidence type="ECO:0000256" key="1">
    <source>
        <dbReference type="SAM" id="SignalP"/>
    </source>
</evidence>
<dbReference type="InterPro" id="IPR036779">
    <property type="entry name" value="LysM_dom_sf"/>
</dbReference>
<dbReference type="OrthoDB" id="9805070at2"/>
<dbReference type="KEGG" id="als:DJ013_03295"/>
<dbReference type="InterPro" id="IPR016047">
    <property type="entry name" value="M23ase_b-sheet_dom"/>
</dbReference>
<accession>A0A2Z4G7X1</accession>
<organism evidence="3 4">
    <name type="scientific">Arcticibacterium luteifluviistationis</name>
    <dbReference type="NCBI Taxonomy" id="1784714"/>
    <lineage>
        <taxon>Bacteria</taxon>
        <taxon>Pseudomonadati</taxon>
        <taxon>Bacteroidota</taxon>
        <taxon>Cytophagia</taxon>
        <taxon>Cytophagales</taxon>
        <taxon>Leadbetterellaceae</taxon>
        <taxon>Arcticibacterium</taxon>
    </lineage>
</organism>
<evidence type="ECO:0000259" key="2">
    <source>
        <dbReference type="PROSITE" id="PS51782"/>
    </source>
</evidence>
<dbReference type="PANTHER" id="PTHR21666:SF270">
    <property type="entry name" value="MUREIN HYDROLASE ACTIVATOR ENVC"/>
    <property type="match status" value="1"/>
</dbReference>
<proteinExistence type="predicted"/>
<sequence>MFRSFLVLVLLFSVQASFAQRERGKVIKAPKIFQKKTETTETPSNEPDSQNLNNTFQDEVDFQFEEEPKLRFSNSFEKKTTEYKAPSNYPGSESLGAGMVEIEPLKKLNSNIHEDTSSIDEGELMIVEIEDGARFPGTDEMVKIASYFSIWDNTYVNPYGINPKDFSDVIPIKLYDLTKGRYWAPPLDKCPVTSHFKYRWGRWHRGTDIDLETGDPVYAAFDGVIRISSYRGALGRAVVIRHYNGLETVYGHMSKLNFPVNTVVKAGDEIGRGGNTGRSSGSHLHFETRYEGTPFDAGNIFDFKRDDTQIRMQEFLMTSKMYNYLRGGSPRVALGDVDASQHEDDLNPTMEVEGDAAADDFEDDFEEEIPAEVVQKVWYRVKPGDNLTKIARNFGVTVSEICSLNKISSYKKLYVGIRLRVK</sequence>
<dbReference type="SUPFAM" id="SSF54106">
    <property type="entry name" value="LysM domain"/>
    <property type="match status" value="1"/>
</dbReference>
<dbReference type="CDD" id="cd12797">
    <property type="entry name" value="M23_peptidase"/>
    <property type="match status" value="1"/>
</dbReference>
<dbReference type="InterPro" id="IPR050570">
    <property type="entry name" value="Cell_wall_metabolism_enzyme"/>
</dbReference>
<name>A0A2Z4G7X1_9BACT</name>
<evidence type="ECO:0000313" key="4">
    <source>
        <dbReference type="Proteomes" id="UP000249873"/>
    </source>
</evidence>
<dbReference type="PROSITE" id="PS51782">
    <property type="entry name" value="LYSM"/>
    <property type="match status" value="1"/>
</dbReference>
<feature type="chain" id="PRO_5016458024" evidence="1">
    <location>
        <begin position="20"/>
        <end position="422"/>
    </location>
</feature>
<dbReference type="InterPro" id="IPR011055">
    <property type="entry name" value="Dup_hybrid_motif"/>
</dbReference>
<evidence type="ECO:0000313" key="3">
    <source>
        <dbReference type="EMBL" id="AWV97246.1"/>
    </source>
</evidence>
<protein>
    <submittedName>
        <fullName evidence="3">Peptidase M23</fullName>
    </submittedName>
</protein>
<dbReference type="PANTHER" id="PTHR21666">
    <property type="entry name" value="PEPTIDASE-RELATED"/>
    <property type="match status" value="1"/>
</dbReference>
<dbReference type="RefSeq" id="WP_111370348.1">
    <property type="nucleotide sequence ID" value="NZ_CP029480.1"/>
</dbReference>
<dbReference type="AlphaFoldDB" id="A0A2Z4G7X1"/>
<dbReference type="SUPFAM" id="SSF51261">
    <property type="entry name" value="Duplicated hybrid motif"/>
    <property type="match status" value="1"/>
</dbReference>
<gene>
    <name evidence="3" type="ORF">DJ013_03295</name>
</gene>
<feature type="signal peptide" evidence="1">
    <location>
        <begin position="1"/>
        <end position="19"/>
    </location>
</feature>